<keyword evidence="4 9" id="KW-0813">Transport</keyword>
<evidence type="ECO:0000256" key="6">
    <source>
        <dbReference type="ARBA" id="ARBA00022555"/>
    </source>
</evidence>
<evidence type="ECO:0000256" key="4">
    <source>
        <dbReference type="ARBA" id="ARBA00022448"/>
    </source>
</evidence>
<dbReference type="Pfam" id="PF03810">
    <property type="entry name" value="IBN_N"/>
    <property type="match status" value="1"/>
</dbReference>
<dbReference type="InterPro" id="IPR045546">
    <property type="entry name" value="Exportin-T_C"/>
</dbReference>
<dbReference type="GO" id="GO:0005643">
    <property type="term" value="C:nuclear pore"/>
    <property type="evidence" value="ECO:0007669"/>
    <property type="project" value="TreeGrafter"/>
</dbReference>
<dbReference type="Proteomes" id="UP000193642">
    <property type="component" value="Unassembled WGS sequence"/>
</dbReference>
<dbReference type="GO" id="GO:0071528">
    <property type="term" value="P:tRNA re-export from nucleus"/>
    <property type="evidence" value="ECO:0007669"/>
    <property type="project" value="UniProtKB-UniRule"/>
</dbReference>
<dbReference type="PANTHER" id="PTHR15952:SF11">
    <property type="entry name" value="EXPORTIN-T"/>
    <property type="match status" value="1"/>
</dbReference>
<name>A0A1Y2CBY3_9FUNG</name>
<keyword evidence="5 9" id="KW-0963">Cytoplasm</keyword>
<dbReference type="STRING" id="329046.A0A1Y2CBY3"/>
<feature type="domain" description="Importin N-terminal" evidence="10">
    <location>
        <begin position="50"/>
        <end position="110"/>
    </location>
</feature>
<evidence type="ECO:0000256" key="5">
    <source>
        <dbReference type="ARBA" id="ARBA00022490"/>
    </source>
</evidence>
<dbReference type="Pfam" id="PF08389">
    <property type="entry name" value="Xpo1"/>
    <property type="match status" value="1"/>
</dbReference>
<sequence>MTSPPTNATSPLTAQLSAKFDEGTVEQALIAAMDPSAPSHAQGNAYYAALKENPDAWSVCLSLAENPQRSPNARFAALQLIADLLLSQRYTQLSPEDRARVRSSVYTVITTSISSNTPISYSLRNKFLQILVLLMRNDYIPHPVTNSPPEWPTFFTDFLSLPRTPTFVQTFLQFCLSIHDEIASREMSYSPQTHTANILIKDQMRAQGVPAVLVQTWFQILSDSLQSGDLNTAILCLKCIGLYVSWIDAAQLVLSNSQFIEALIGFLSSGSSIRIGAVNCLMGLVDKGMLVPDKLAVLDMLAATSRIPELIAAARPINGESESNEEGENFEDLGCKYVNLAGMELCLLWQTIAEQKAASSSPEAGILKARILKHLQLLLPHAVRVLRSEYDDTSALAFPFLDEYLKILKSCKKDGALSNVPAVSDTLMLGAADAKLFVDESLVGLLGVVVTKMKYDEEEEYDFVGEGGEDEALFFQMRQTLRSKMEVISSIDAGMFFSHFSSVLTNTFDAILMANQVGQRMQDRVRWSEAELALHLLFIYRGPFVYVEGNAPTALNAILIKMMQCNISAYPHPSIPVVFFENAVKYGLFFNTNPEFLPQVLESFVDSRGLHHSLSPVKSRVYYLFMRFVKEIKELKEKVKVFASKLVEAIQDVLVITPPQMQRPGVLASAQKQLAGSSFYDNQLYVFEAVGFLISLEADAAKQEQLLQFVLTPLMTAMQEILDKEVYKLDTPDNLAVTNYLRQLITAVGSVGKGFPDFDYSTRQVTRQSPLWASVFKQALHRIILVLQRLNGFEIIREAARFAFQRMIGCVGEEILPFFQPLITAGLFSQCSTKELANFLPSVDLLMHKFKAAFSPILNEIFLPLVERIFYFLNQSVSGFDELNEMNDLRRSYFNLMNNIFVHNLMDILISSTNMPHLNTILQSTLLSANEPSDPASQKLAISLLAKLVSAWGSEASNPLCLPNGASLPPQNPATTFINGLSHNPLLENVNKWKTIAPQIIPAQTKSDKKAAGTGGKEIIAIGLGGIRPVPQFSQFIYNSITPLLFEIPRNPKFNIADGAAHLVVFEIANCHKTILIVQGVEYLKVLEDVCSRQLGWDVDAIRKFEVGLVELTTRELQTALKKSFAR</sequence>
<evidence type="ECO:0000256" key="7">
    <source>
        <dbReference type="ARBA" id="ARBA00022884"/>
    </source>
</evidence>
<proteinExistence type="inferred from homology"/>
<feature type="domain" description="Exportin-T C-terminal" evidence="12">
    <location>
        <begin position="1029"/>
        <end position="1123"/>
    </location>
</feature>
<dbReference type="GO" id="GO:0016363">
    <property type="term" value="C:nuclear matrix"/>
    <property type="evidence" value="ECO:0007669"/>
    <property type="project" value="TreeGrafter"/>
</dbReference>
<accession>A0A1Y2CBY3</accession>
<evidence type="ECO:0000259" key="11">
    <source>
        <dbReference type="Pfam" id="PF08389"/>
    </source>
</evidence>
<dbReference type="InterPro" id="IPR040017">
    <property type="entry name" value="XPOT"/>
</dbReference>
<comment type="caution">
    <text evidence="13">The sequence shown here is derived from an EMBL/GenBank/DDBJ whole genome shotgun (WGS) entry which is preliminary data.</text>
</comment>
<feature type="domain" description="Exportin-1/Importin-beta-like" evidence="11">
    <location>
        <begin position="123"/>
        <end position="281"/>
    </location>
</feature>
<evidence type="ECO:0000259" key="12">
    <source>
        <dbReference type="Pfam" id="PF19282"/>
    </source>
</evidence>
<evidence type="ECO:0000256" key="1">
    <source>
        <dbReference type="ARBA" id="ARBA00004496"/>
    </source>
</evidence>
<dbReference type="GO" id="GO:0005737">
    <property type="term" value="C:cytoplasm"/>
    <property type="evidence" value="ECO:0007669"/>
    <property type="project" value="UniProtKB-SubCell"/>
</dbReference>
<dbReference type="Gene3D" id="1.25.10.10">
    <property type="entry name" value="Leucine-rich Repeat Variant"/>
    <property type="match status" value="1"/>
</dbReference>
<dbReference type="InterPro" id="IPR016024">
    <property type="entry name" value="ARM-type_fold"/>
</dbReference>
<evidence type="ECO:0000313" key="13">
    <source>
        <dbReference type="EMBL" id="ORY43835.1"/>
    </source>
</evidence>
<dbReference type="SUPFAM" id="SSF48371">
    <property type="entry name" value="ARM repeat"/>
    <property type="match status" value="1"/>
</dbReference>
<evidence type="ECO:0000313" key="14">
    <source>
        <dbReference type="Proteomes" id="UP000193642"/>
    </source>
</evidence>
<evidence type="ECO:0000256" key="8">
    <source>
        <dbReference type="ARBA" id="ARBA00023242"/>
    </source>
</evidence>
<reference evidence="13 14" key="1">
    <citation type="submission" date="2016-07" db="EMBL/GenBank/DDBJ databases">
        <title>Pervasive Adenine N6-methylation of Active Genes in Fungi.</title>
        <authorList>
            <consortium name="DOE Joint Genome Institute"/>
            <person name="Mondo S.J."/>
            <person name="Dannebaum R.O."/>
            <person name="Kuo R.C."/>
            <person name="Labutti K."/>
            <person name="Haridas S."/>
            <person name="Kuo A."/>
            <person name="Salamov A."/>
            <person name="Ahrendt S.R."/>
            <person name="Lipzen A."/>
            <person name="Sullivan W."/>
            <person name="Andreopoulos W.B."/>
            <person name="Clum A."/>
            <person name="Lindquist E."/>
            <person name="Daum C."/>
            <person name="Ramamoorthy G.K."/>
            <person name="Gryganskyi A."/>
            <person name="Culley D."/>
            <person name="Magnuson J.K."/>
            <person name="James T.Y."/>
            <person name="O'Malley M.A."/>
            <person name="Stajich J.E."/>
            <person name="Spatafora J.W."/>
            <person name="Visel A."/>
            <person name="Grigoriev I.V."/>
        </authorList>
    </citation>
    <scope>NUCLEOTIDE SEQUENCE [LARGE SCALE GENOMIC DNA]</scope>
    <source>
        <strain evidence="13 14">JEL800</strain>
    </source>
</reference>
<dbReference type="InterPro" id="IPR013598">
    <property type="entry name" value="Exportin-1/Importin-b-like"/>
</dbReference>
<evidence type="ECO:0000256" key="9">
    <source>
        <dbReference type="RuleBase" id="RU366037"/>
    </source>
</evidence>
<evidence type="ECO:0000259" key="10">
    <source>
        <dbReference type="Pfam" id="PF03810"/>
    </source>
</evidence>
<dbReference type="EMBL" id="MCGO01000024">
    <property type="protein sequence ID" value="ORY43835.1"/>
    <property type="molecule type" value="Genomic_DNA"/>
</dbReference>
<dbReference type="AlphaFoldDB" id="A0A1Y2CBY3"/>
<keyword evidence="7 9" id="KW-0694">RNA-binding</keyword>
<gene>
    <name evidence="13" type="ORF">BCR33DRAFT_717471</name>
</gene>
<organism evidence="13 14">
    <name type="scientific">Rhizoclosmatium globosum</name>
    <dbReference type="NCBI Taxonomy" id="329046"/>
    <lineage>
        <taxon>Eukaryota</taxon>
        <taxon>Fungi</taxon>
        <taxon>Fungi incertae sedis</taxon>
        <taxon>Chytridiomycota</taxon>
        <taxon>Chytridiomycota incertae sedis</taxon>
        <taxon>Chytridiomycetes</taxon>
        <taxon>Chytridiales</taxon>
        <taxon>Chytriomycetaceae</taxon>
        <taxon>Rhizoclosmatium</taxon>
    </lineage>
</organism>
<dbReference type="Pfam" id="PF19282">
    <property type="entry name" value="Exportin-T"/>
    <property type="match status" value="2"/>
</dbReference>
<dbReference type="GO" id="GO:0000049">
    <property type="term" value="F:tRNA binding"/>
    <property type="evidence" value="ECO:0007669"/>
    <property type="project" value="UniProtKB-UniRule"/>
</dbReference>
<evidence type="ECO:0000256" key="2">
    <source>
        <dbReference type="ARBA" id="ARBA00009466"/>
    </source>
</evidence>
<dbReference type="InterPro" id="IPR001494">
    <property type="entry name" value="Importin-beta_N"/>
</dbReference>
<evidence type="ECO:0000256" key="3">
    <source>
        <dbReference type="ARBA" id="ARBA00018928"/>
    </source>
</evidence>
<protein>
    <recommendedName>
        <fullName evidence="3 9">Exportin-T</fullName>
    </recommendedName>
    <alternativeName>
        <fullName evidence="9">Exportin(tRNA)</fullName>
    </alternativeName>
    <alternativeName>
        <fullName evidence="9">tRNA exportin</fullName>
    </alternativeName>
</protein>
<comment type="subcellular location">
    <subcellularLocation>
        <location evidence="1 9">Cytoplasm</location>
    </subcellularLocation>
    <subcellularLocation>
        <location evidence="9">Nucleus</location>
    </subcellularLocation>
    <text evidence="9">Shuttles between the nucleus and the cytoplasm.</text>
</comment>
<keyword evidence="14" id="KW-1185">Reference proteome</keyword>
<dbReference type="PANTHER" id="PTHR15952">
    <property type="entry name" value="EXPORTIN-T/LOS1"/>
    <property type="match status" value="1"/>
</dbReference>
<keyword evidence="8 9" id="KW-0539">Nucleus</keyword>
<dbReference type="InterPro" id="IPR011989">
    <property type="entry name" value="ARM-like"/>
</dbReference>
<dbReference type="OrthoDB" id="26399at2759"/>
<comment type="function">
    <text evidence="9">tRNA nucleus export receptor which facilitates tRNA translocation across the nuclear pore complex.</text>
</comment>
<comment type="similarity">
    <text evidence="2 9">Belongs to the exportin family.</text>
</comment>
<feature type="domain" description="Exportin-T C-terminal" evidence="12">
    <location>
        <begin position="372"/>
        <end position="960"/>
    </location>
</feature>
<dbReference type="GO" id="GO:0006886">
    <property type="term" value="P:intracellular protein transport"/>
    <property type="evidence" value="ECO:0007669"/>
    <property type="project" value="InterPro"/>
</dbReference>
<dbReference type="GO" id="GO:0031267">
    <property type="term" value="F:small GTPase binding"/>
    <property type="evidence" value="ECO:0007669"/>
    <property type="project" value="InterPro"/>
</dbReference>
<keyword evidence="6 9" id="KW-0820">tRNA-binding</keyword>